<dbReference type="EMBL" id="JARXVC010000003">
    <property type="protein sequence ID" value="MDH6280270.1"/>
    <property type="molecule type" value="Genomic_DNA"/>
</dbReference>
<dbReference type="PANTHER" id="PTHR48081:SF8">
    <property type="entry name" value="ALPHA_BETA HYDROLASE FOLD-3 DOMAIN-CONTAINING PROTEIN-RELATED"/>
    <property type="match status" value="1"/>
</dbReference>
<dbReference type="GO" id="GO:0016787">
    <property type="term" value="F:hydrolase activity"/>
    <property type="evidence" value="ECO:0007669"/>
    <property type="project" value="UniProtKB-KW"/>
</dbReference>
<evidence type="ECO:0000259" key="4">
    <source>
        <dbReference type="Pfam" id="PF07859"/>
    </source>
</evidence>
<comment type="caution">
    <text evidence="5">The sequence shown here is derived from an EMBL/GenBank/DDBJ whole genome shotgun (WGS) entry which is preliminary data.</text>
</comment>
<dbReference type="PROSITE" id="PS01173">
    <property type="entry name" value="LIPASE_GDXG_HIS"/>
    <property type="match status" value="1"/>
</dbReference>
<dbReference type="PROSITE" id="PS01174">
    <property type="entry name" value="LIPASE_GDXG_SER"/>
    <property type="match status" value="1"/>
</dbReference>
<dbReference type="Gene3D" id="3.40.50.1820">
    <property type="entry name" value="alpha/beta hydrolase"/>
    <property type="match status" value="1"/>
</dbReference>
<proteinExistence type="inferred from homology"/>
<dbReference type="InterPro" id="IPR050300">
    <property type="entry name" value="GDXG_lipolytic_enzyme"/>
</dbReference>
<feature type="domain" description="Alpha/beta hydrolase fold-3" evidence="4">
    <location>
        <begin position="84"/>
        <end position="286"/>
    </location>
</feature>
<comment type="similarity">
    <text evidence="1">Belongs to the 'GDXG' lipolytic enzyme family.</text>
</comment>
<dbReference type="InterPro" id="IPR002168">
    <property type="entry name" value="Lipase_GDXG_HIS_AS"/>
</dbReference>
<dbReference type="PANTHER" id="PTHR48081">
    <property type="entry name" value="AB HYDROLASE SUPERFAMILY PROTEIN C4A8.06C"/>
    <property type="match status" value="1"/>
</dbReference>
<keyword evidence="6" id="KW-1185">Reference proteome</keyword>
<sequence>MTSGVEEARAGLDPALRAVADAVAGSGLPPMVELDPDGARQRIRGALQSCADGPEVDTVTTHSVGDHATVRIYRPLAREDVGTVVHFHGGGWVTGDLDYADATCRTIADRSGAAVVSVDYRLAPEARFPAAVDDAMDVLCWVAAGSEGLDPRIVVAGDSAGGNLAAVCAHLARDDDRIELVGQVLVYPVVDADLSRDSYAANSGIFLGGREMQWFLDHYCPDAAQRTSPLLAPLRAPDLSSLPPAVVVVGGHDPLLDEGLEYAERLAASGVPVELLRYPTLPHGFLQFTAVSPASAAAVAEIAAATARLLEEAAAQTDSTTGGAHA</sequence>
<name>A0ABT6M7N3_9NOCA</name>
<evidence type="ECO:0000256" key="2">
    <source>
        <dbReference type="ARBA" id="ARBA00022801"/>
    </source>
</evidence>
<evidence type="ECO:0000313" key="6">
    <source>
        <dbReference type="Proteomes" id="UP001160334"/>
    </source>
</evidence>
<dbReference type="Proteomes" id="UP001160334">
    <property type="component" value="Unassembled WGS sequence"/>
</dbReference>
<feature type="active site" evidence="3">
    <location>
        <position position="159"/>
    </location>
</feature>
<dbReference type="EC" id="3.1.1.-" evidence="5"/>
<dbReference type="InterPro" id="IPR013094">
    <property type="entry name" value="AB_hydrolase_3"/>
</dbReference>
<gene>
    <name evidence="5" type="ORF">M2280_001482</name>
</gene>
<evidence type="ECO:0000256" key="1">
    <source>
        <dbReference type="ARBA" id="ARBA00010515"/>
    </source>
</evidence>
<dbReference type="RefSeq" id="WP_280759619.1">
    <property type="nucleotide sequence ID" value="NZ_JARXVC010000003.1"/>
</dbReference>
<organism evidence="5 6">
    <name type="scientific">Prescottella agglutinans</name>
    <dbReference type="NCBI Taxonomy" id="1644129"/>
    <lineage>
        <taxon>Bacteria</taxon>
        <taxon>Bacillati</taxon>
        <taxon>Actinomycetota</taxon>
        <taxon>Actinomycetes</taxon>
        <taxon>Mycobacteriales</taxon>
        <taxon>Nocardiaceae</taxon>
        <taxon>Prescottella</taxon>
    </lineage>
</organism>
<accession>A0ABT6M7N3</accession>
<keyword evidence="2 5" id="KW-0378">Hydrolase</keyword>
<dbReference type="InterPro" id="IPR029058">
    <property type="entry name" value="AB_hydrolase_fold"/>
</dbReference>
<protein>
    <submittedName>
        <fullName evidence="5">Acetyl esterase</fullName>
        <ecNumber evidence="5">3.1.1.-</ecNumber>
    </submittedName>
</protein>
<dbReference type="InterPro" id="IPR033140">
    <property type="entry name" value="Lipase_GDXG_put_SER_AS"/>
</dbReference>
<dbReference type="Pfam" id="PF07859">
    <property type="entry name" value="Abhydrolase_3"/>
    <property type="match status" value="1"/>
</dbReference>
<evidence type="ECO:0000313" key="5">
    <source>
        <dbReference type="EMBL" id="MDH6280270.1"/>
    </source>
</evidence>
<evidence type="ECO:0000256" key="3">
    <source>
        <dbReference type="PROSITE-ProRule" id="PRU10038"/>
    </source>
</evidence>
<reference evidence="5 6" key="1">
    <citation type="submission" date="2023-04" db="EMBL/GenBank/DDBJ databases">
        <title>Forest soil microbial communities from Buena Vista Peninsula, Colon Province, Panama.</title>
        <authorList>
            <person name="Bouskill N."/>
        </authorList>
    </citation>
    <scope>NUCLEOTIDE SEQUENCE [LARGE SCALE GENOMIC DNA]</scope>
    <source>
        <strain evidence="5 6">CFH S0262</strain>
    </source>
</reference>
<dbReference type="SUPFAM" id="SSF53474">
    <property type="entry name" value="alpha/beta-Hydrolases"/>
    <property type="match status" value="1"/>
</dbReference>